<keyword evidence="1" id="KW-0812">Transmembrane</keyword>
<dbReference type="OrthoDB" id="9777619at2"/>
<feature type="transmembrane region" description="Helical" evidence="1">
    <location>
        <begin position="170"/>
        <end position="188"/>
    </location>
</feature>
<feature type="transmembrane region" description="Helical" evidence="1">
    <location>
        <begin position="6"/>
        <end position="28"/>
    </location>
</feature>
<comment type="caution">
    <text evidence="2">The sequence shown here is derived from an EMBL/GenBank/DDBJ whole genome shotgun (WGS) entry which is preliminary data.</text>
</comment>
<gene>
    <name evidence="2" type="ORF">DW099_18470</name>
</gene>
<protein>
    <submittedName>
        <fullName evidence="2">Uncharacterized protein</fullName>
    </submittedName>
</protein>
<accession>A0A415DUE5</accession>
<keyword evidence="1" id="KW-1133">Transmembrane helix</keyword>
<evidence type="ECO:0000313" key="2">
    <source>
        <dbReference type="EMBL" id="RHJ83708.1"/>
    </source>
</evidence>
<proteinExistence type="predicted"/>
<sequence>MEDKFEIITILILLVFNVIVFGILEFYLAGRKNKWIGLLIPVLSLSFLVPLSIEFIDEFSEIPVWENSYGDETLDDVKIYFGVIDDGSGSPAAFSDLQVKDRNSGEKKWYPMEFDQQGNLIGGKEALKYKASIEDLSQTDGFFTGKSLSPKAMKWEYVKGGEGGRYRRQLILATLYIAVIVFYFIIYWRMRKRVCRRETIASIEKRRKIESL</sequence>
<dbReference type="STRING" id="1776384.GCA_900086585_01186"/>
<keyword evidence="1" id="KW-0472">Membrane</keyword>
<evidence type="ECO:0000313" key="3">
    <source>
        <dbReference type="Proteomes" id="UP000284841"/>
    </source>
</evidence>
<reference evidence="2 3" key="1">
    <citation type="submission" date="2018-08" db="EMBL/GenBank/DDBJ databases">
        <title>A genome reference for cultivated species of the human gut microbiota.</title>
        <authorList>
            <person name="Zou Y."/>
            <person name="Xue W."/>
            <person name="Luo G."/>
        </authorList>
    </citation>
    <scope>NUCLEOTIDE SEQUENCE [LARGE SCALE GENOMIC DNA]</scope>
    <source>
        <strain evidence="2 3">AM07-24</strain>
    </source>
</reference>
<keyword evidence="3" id="KW-1185">Reference proteome</keyword>
<dbReference type="EMBL" id="QRMS01000008">
    <property type="protein sequence ID" value="RHJ83708.1"/>
    <property type="molecule type" value="Genomic_DNA"/>
</dbReference>
<organism evidence="2 3">
    <name type="scientific">Emergencia timonensis</name>
    <dbReference type="NCBI Taxonomy" id="1776384"/>
    <lineage>
        <taxon>Bacteria</taxon>
        <taxon>Bacillati</taxon>
        <taxon>Bacillota</taxon>
        <taxon>Clostridia</taxon>
        <taxon>Peptostreptococcales</taxon>
        <taxon>Anaerovoracaceae</taxon>
        <taxon>Emergencia</taxon>
    </lineage>
</organism>
<dbReference type="RefSeq" id="WP_118336661.1">
    <property type="nucleotide sequence ID" value="NZ_AP025567.1"/>
</dbReference>
<evidence type="ECO:0000256" key="1">
    <source>
        <dbReference type="SAM" id="Phobius"/>
    </source>
</evidence>
<dbReference type="Proteomes" id="UP000284841">
    <property type="component" value="Unassembled WGS sequence"/>
</dbReference>
<dbReference type="AlphaFoldDB" id="A0A415DUE5"/>
<name>A0A415DUE5_9FIRM</name>